<dbReference type="EMBL" id="WWCU01000056">
    <property type="protein sequence ID" value="MYN11134.1"/>
    <property type="molecule type" value="Genomic_DNA"/>
</dbReference>
<dbReference type="SUPFAM" id="SSF51905">
    <property type="entry name" value="FAD/NAD(P)-binding domain"/>
    <property type="match status" value="1"/>
</dbReference>
<evidence type="ECO:0000313" key="9">
    <source>
        <dbReference type="Proteomes" id="UP000450676"/>
    </source>
</evidence>
<dbReference type="Proteomes" id="UP000450676">
    <property type="component" value="Unassembled WGS sequence"/>
</dbReference>
<dbReference type="RefSeq" id="WP_161075405.1">
    <property type="nucleotide sequence ID" value="NZ_WWCU01000056.1"/>
</dbReference>
<keyword evidence="5" id="KW-0073">Auxin biosynthesis</keyword>
<dbReference type="Gene3D" id="3.90.660.10">
    <property type="match status" value="1"/>
</dbReference>
<comment type="catalytic activity">
    <reaction evidence="6">
        <text>L-tryptophan + O2 = indole-3-acetamide + CO2 + H2O</text>
        <dbReference type="Rhea" id="RHEA:16165"/>
        <dbReference type="ChEBI" id="CHEBI:15377"/>
        <dbReference type="ChEBI" id="CHEBI:15379"/>
        <dbReference type="ChEBI" id="CHEBI:16031"/>
        <dbReference type="ChEBI" id="CHEBI:16526"/>
        <dbReference type="ChEBI" id="CHEBI:57912"/>
        <dbReference type="EC" id="1.13.12.3"/>
    </reaction>
</comment>
<proteinExistence type="inferred from homology"/>
<keyword evidence="9" id="KW-1185">Reference proteome</keyword>
<reference evidence="8 9" key="1">
    <citation type="submission" date="2019-12" db="EMBL/GenBank/DDBJ databases">
        <title>Novel species isolated from a subtropical stream in China.</title>
        <authorList>
            <person name="Lu H."/>
        </authorList>
    </citation>
    <scope>NUCLEOTIDE SEQUENCE [LARGE SCALE GENOMIC DNA]</scope>
    <source>
        <strain evidence="8 9">FT127W</strain>
    </source>
</reference>
<evidence type="ECO:0000313" key="8">
    <source>
        <dbReference type="EMBL" id="MYN11134.1"/>
    </source>
</evidence>
<name>A0A7X4HHJ6_9BURK</name>
<evidence type="ECO:0000256" key="1">
    <source>
        <dbReference type="ARBA" id="ARBA00004814"/>
    </source>
</evidence>
<evidence type="ECO:0000259" key="7">
    <source>
        <dbReference type="Pfam" id="PF01593"/>
    </source>
</evidence>
<dbReference type="Pfam" id="PF01593">
    <property type="entry name" value="Amino_oxidase"/>
    <property type="match status" value="1"/>
</dbReference>
<feature type="domain" description="Amine oxidase" evidence="7">
    <location>
        <begin position="32"/>
        <end position="552"/>
    </location>
</feature>
<organism evidence="8 9">
    <name type="scientific">Pseudoduganella aquatica</name>
    <dbReference type="NCBI Taxonomy" id="2660641"/>
    <lineage>
        <taxon>Bacteria</taxon>
        <taxon>Pseudomonadati</taxon>
        <taxon>Pseudomonadota</taxon>
        <taxon>Betaproteobacteria</taxon>
        <taxon>Burkholderiales</taxon>
        <taxon>Oxalobacteraceae</taxon>
        <taxon>Telluria group</taxon>
        <taxon>Pseudoduganella</taxon>
    </lineage>
</organism>
<dbReference type="GO" id="GO:0009851">
    <property type="term" value="P:auxin biosynthetic process"/>
    <property type="evidence" value="ECO:0007669"/>
    <property type="project" value="UniProtKB-KW"/>
</dbReference>
<evidence type="ECO:0000256" key="3">
    <source>
        <dbReference type="ARBA" id="ARBA00012535"/>
    </source>
</evidence>
<dbReference type="PANTHER" id="PTHR10742">
    <property type="entry name" value="FLAVIN MONOAMINE OXIDASE"/>
    <property type="match status" value="1"/>
</dbReference>
<evidence type="ECO:0000256" key="6">
    <source>
        <dbReference type="ARBA" id="ARBA00047321"/>
    </source>
</evidence>
<evidence type="ECO:0000256" key="5">
    <source>
        <dbReference type="ARBA" id="ARBA00023070"/>
    </source>
</evidence>
<dbReference type="SUPFAM" id="SSF54373">
    <property type="entry name" value="FAD-linked reductases, C-terminal domain"/>
    <property type="match status" value="1"/>
</dbReference>
<sequence>MKTRSELTDLPLNSTYQDGLCTELAIIGAGAAGLYSAWRMVADGALPGSQVQLFEMDDRIGGRLESVTLPGMDVVGELGGMRYMASQSIIATLVEQVFSNTLQSVPFPMGDNAHLFAFLRKQYLRADAWQRAQARGDRQLTRYMLNEGDIGYSADQLFNKVVYEVLTADPWFNARYADKVKHFGAYDYTFLLSAEDWSRIKPQLRYCFAGPYQDALVSELGFWNMLKDRVGQEGYNFLADAGGYYSNTINWNAAEALPYMVGDFSNAGTAYKTIAGGYDGIAYALADAYLAEPGACIWRENQLLGFTRSGKPGYRYTLHFLNRPGRAPWAVHANSVVLALPRRALELLAQDSFFFRNDELQRNLAAVIPEPSYKILMGFEQPWWQQSFGAQAGHSITDLPLRQCYYFGTDPSNSHSLLLGSYNDMRATPFWQVLARHPERFQPRATALVSPAQLQGLQDVQAPQRMVNEVMKELRELHGSGVSIPQPYVTWFKDWSADPYGGGYHAWQPGYAVDRVMPFMRKPDRAEAVHIVGEAYSDQQGWVEGAFCTAERMLEEHFGLRRPQWLDPAYHLGY</sequence>
<dbReference type="PANTHER" id="PTHR10742:SF410">
    <property type="entry name" value="LYSINE-SPECIFIC HISTONE DEMETHYLASE 2"/>
    <property type="match status" value="1"/>
</dbReference>
<accession>A0A7X4HHJ6</accession>
<dbReference type="InterPro" id="IPR002937">
    <property type="entry name" value="Amino_oxidase"/>
</dbReference>
<dbReference type="AlphaFoldDB" id="A0A7X4HHJ6"/>
<comment type="caution">
    <text evidence="8">The sequence shown here is derived from an EMBL/GenBank/DDBJ whole genome shotgun (WGS) entry which is preliminary data.</text>
</comment>
<dbReference type="InterPro" id="IPR036188">
    <property type="entry name" value="FAD/NAD-bd_sf"/>
</dbReference>
<comment type="pathway">
    <text evidence="1">Plant hormone metabolism; auxin biosynthesis.</text>
</comment>
<protein>
    <recommendedName>
        <fullName evidence="4">Tryptophan 2-monooxygenase</fullName>
        <ecNumber evidence="3">1.13.12.3</ecNumber>
    </recommendedName>
</protein>
<dbReference type="GO" id="GO:0050361">
    <property type="term" value="F:tryptophan 2-monooxygenase activity"/>
    <property type="evidence" value="ECO:0007669"/>
    <property type="project" value="UniProtKB-EC"/>
</dbReference>
<dbReference type="InterPro" id="IPR050281">
    <property type="entry name" value="Flavin_monoamine_oxidase"/>
</dbReference>
<dbReference type="EC" id="1.13.12.3" evidence="3"/>
<dbReference type="Gene3D" id="3.50.50.60">
    <property type="entry name" value="FAD/NAD(P)-binding domain"/>
    <property type="match status" value="1"/>
</dbReference>
<evidence type="ECO:0000256" key="4">
    <source>
        <dbReference type="ARBA" id="ARBA00017871"/>
    </source>
</evidence>
<evidence type="ECO:0000256" key="2">
    <source>
        <dbReference type="ARBA" id="ARBA00005833"/>
    </source>
</evidence>
<comment type="similarity">
    <text evidence="2">Belongs to the tryptophan 2-monooxygenase family.</text>
</comment>
<gene>
    <name evidence="8" type="ORF">GTP77_27830</name>
</gene>